<dbReference type="SUPFAM" id="SSF46785">
    <property type="entry name" value="Winged helix' DNA-binding domain"/>
    <property type="match status" value="1"/>
</dbReference>
<dbReference type="InterPro" id="IPR050397">
    <property type="entry name" value="Env_Response_Regulators"/>
</dbReference>
<dbReference type="Proteomes" id="UP000249638">
    <property type="component" value="Unassembled WGS sequence"/>
</dbReference>
<organism evidence="7 8">
    <name type="scientific">Cupriavidus phytorum</name>
    <dbReference type="NCBI Taxonomy" id="3024399"/>
    <lineage>
        <taxon>Bacteria</taxon>
        <taxon>Pseudomonadati</taxon>
        <taxon>Pseudomonadota</taxon>
        <taxon>Betaproteobacteria</taxon>
        <taxon>Burkholderiales</taxon>
        <taxon>Burkholderiaceae</taxon>
        <taxon>Cupriavidus</taxon>
    </lineage>
</organism>
<dbReference type="Gene3D" id="2.60.120.10">
    <property type="entry name" value="Jelly Rolls"/>
    <property type="match status" value="1"/>
</dbReference>
<dbReference type="InterPro" id="IPR036388">
    <property type="entry name" value="WH-like_DNA-bd_sf"/>
</dbReference>
<keyword evidence="3" id="KW-0804">Transcription</keyword>
<dbReference type="PROSITE" id="PS50042">
    <property type="entry name" value="CNMP_BINDING_3"/>
    <property type="match status" value="1"/>
</dbReference>
<dbReference type="Gene3D" id="1.10.10.10">
    <property type="entry name" value="Winged helix-like DNA-binding domain superfamily/Winged helix DNA-binding domain"/>
    <property type="match status" value="1"/>
</dbReference>
<protein>
    <submittedName>
        <fullName evidence="7">CRP/FNR family transcriptional regulator</fullName>
    </submittedName>
</protein>
<dbReference type="PRINTS" id="PR00034">
    <property type="entry name" value="HTHCRP"/>
</dbReference>
<keyword evidence="1" id="KW-0805">Transcription regulation</keyword>
<evidence type="ECO:0000256" key="2">
    <source>
        <dbReference type="ARBA" id="ARBA00023125"/>
    </source>
</evidence>
<dbReference type="InterPro" id="IPR000595">
    <property type="entry name" value="cNMP-bd_dom"/>
</dbReference>
<dbReference type="PANTHER" id="PTHR24567:SF75">
    <property type="entry name" value="FUMARATE AND NITRATE REDUCTION REGULATORY PROTEIN"/>
    <property type="match status" value="1"/>
</dbReference>
<dbReference type="FunFam" id="1.10.10.10:FF:000028">
    <property type="entry name" value="Fumarate/nitrate reduction transcriptional regulator Fnr"/>
    <property type="match status" value="1"/>
</dbReference>
<keyword evidence="2" id="KW-0238">DNA-binding</keyword>
<dbReference type="InterPro" id="IPR018335">
    <property type="entry name" value="Tscrpt_reg_HTH_Crp-type_CS"/>
</dbReference>
<dbReference type="CDD" id="cd00038">
    <property type="entry name" value="CAP_ED"/>
    <property type="match status" value="1"/>
</dbReference>
<sequence>MRFAGSRLRGQVQHGLQHGRPGGPARDKSDASVPGIGMYGLSGQEGSIEWTHEVLKVSQPTAPMTQSDDRQPQREAMPCSTCCQMAGACPDCAPAGQARGAPGAPGIEVAQRMVRLRKGEFLYLMGDPVTSVYAIRVGTIKTHVTTEDGRTQVLAFHFPGDMVGLDSLVRPHYASYATALEDTKLCLFTVDALRLAAATLAPLGRQLLLALDGQLQRARAVQTMLALMTAEERLVTFLLWLADGFALRGFSSSAFVLRMSREEIGSYIGLTLETVSRQFSRLAEVGLITVRHRTITLLDKAALRAIAARPMILAHAPAPRLRRAGDATAPARG</sequence>
<dbReference type="InterPro" id="IPR014710">
    <property type="entry name" value="RmlC-like_jellyroll"/>
</dbReference>
<evidence type="ECO:0000259" key="6">
    <source>
        <dbReference type="PROSITE" id="PS51063"/>
    </source>
</evidence>
<proteinExistence type="predicted"/>
<dbReference type="SMART" id="SM00419">
    <property type="entry name" value="HTH_CRP"/>
    <property type="match status" value="1"/>
</dbReference>
<accession>A0A2W7PEH2</accession>
<keyword evidence="8" id="KW-1185">Reference proteome</keyword>
<dbReference type="InterPro" id="IPR018490">
    <property type="entry name" value="cNMP-bd_dom_sf"/>
</dbReference>
<dbReference type="GO" id="GO:0005829">
    <property type="term" value="C:cytosol"/>
    <property type="evidence" value="ECO:0007669"/>
    <property type="project" value="TreeGrafter"/>
</dbReference>
<evidence type="ECO:0000313" key="7">
    <source>
        <dbReference type="EMBL" id="PZX34644.1"/>
    </source>
</evidence>
<feature type="domain" description="Cyclic nucleotide-binding" evidence="5">
    <location>
        <begin position="116"/>
        <end position="191"/>
    </location>
</feature>
<evidence type="ECO:0000313" key="8">
    <source>
        <dbReference type="Proteomes" id="UP000249638"/>
    </source>
</evidence>
<dbReference type="PROSITE" id="PS51063">
    <property type="entry name" value="HTH_CRP_2"/>
    <property type="match status" value="1"/>
</dbReference>
<dbReference type="Pfam" id="PF00027">
    <property type="entry name" value="cNMP_binding"/>
    <property type="match status" value="1"/>
</dbReference>
<feature type="domain" description="HTH crp-type" evidence="6">
    <location>
        <begin position="228"/>
        <end position="301"/>
    </location>
</feature>
<evidence type="ECO:0000256" key="1">
    <source>
        <dbReference type="ARBA" id="ARBA00023015"/>
    </source>
</evidence>
<dbReference type="CDD" id="cd00092">
    <property type="entry name" value="HTH_CRP"/>
    <property type="match status" value="1"/>
</dbReference>
<reference evidence="7" key="1">
    <citation type="submission" date="2018-06" db="EMBL/GenBank/DDBJ databases">
        <title>Genomic Encyclopedia of Type Strains, Phase IV (KMG-V): Genome sequencing to study the core and pangenomes of soil and plant-associated prokaryotes.</title>
        <authorList>
            <person name="Whitman W."/>
        </authorList>
    </citation>
    <scope>NUCLEOTIDE SEQUENCE [LARGE SCALE GENOMIC DNA]</scope>
    <source>
        <strain evidence="7">MLR2-44</strain>
    </source>
</reference>
<dbReference type="InterPro" id="IPR012318">
    <property type="entry name" value="HTH_CRP"/>
</dbReference>
<evidence type="ECO:0000259" key="5">
    <source>
        <dbReference type="PROSITE" id="PS50042"/>
    </source>
</evidence>
<dbReference type="SMART" id="SM00100">
    <property type="entry name" value="cNMP"/>
    <property type="match status" value="1"/>
</dbReference>
<feature type="region of interest" description="Disordered" evidence="4">
    <location>
        <begin position="1"/>
        <end position="38"/>
    </location>
</feature>
<dbReference type="GO" id="GO:0003677">
    <property type="term" value="F:DNA binding"/>
    <property type="evidence" value="ECO:0007669"/>
    <property type="project" value="UniProtKB-KW"/>
</dbReference>
<name>A0A2W7PEH2_9BURK</name>
<dbReference type="AlphaFoldDB" id="A0A2W7PEH2"/>
<dbReference type="Pfam" id="PF13545">
    <property type="entry name" value="HTH_Crp_2"/>
    <property type="match status" value="1"/>
</dbReference>
<dbReference type="InterPro" id="IPR036390">
    <property type="entry name" value="WH_DNA-bd_sf"/>
</dbReference>
<comment type="caution">
    <text evidence="7">The sequence shown here is derived from an EMBL/GenBank/DDBJ whole genome shotgun (WGS) entry which is preliminary data.</text>
</comment>
<dbReference type="PANTHER" id="PTHR24567">
    <property type="entry name" value="CRP FAMILY TRANSCRIPTIONAL REGULATORY PROTEIN"/>
    <property type="match status" value="1"/>
</dbReference>
<gene>
    <name evidence="7" type="ORF">C7416_101931</name>
</gene>
<dbReference type="GO" id="GO:0003700">
    <property type="term" value="F:DNA-binding transcription factor activity"/>
    <property type="evidence" value="ECO:0007669"/>
    <property type="project" value="InterPro"/>
</dbReference>
<dbReference type="EMBL" id="QKZN01000001">
    <property type="protein sequence ID" value="PZX34644.1"/>
    <property type="molecule type" value="Genomic_DNA"/>
</dbReference>
<dbReference type="PROSITE" id="PS00042">
    <property type="entry name" value="HTH_CRP_1"/>
    <property type="match status" value="1"/>
</dbReference>
<evidence type="ECO:0000256" key="4">
    <source>
        <dbReference type="SAM" id="MobiDB-lite"/>
    </source>
</evidence>
<dbReference type="SUPFAM" id="SSF51206">
    <property type="entry name" value="cAMP-binding domain-like"/>
    <property type="match status" value="1"/>
</dbReference>
<evidence type="ECO:0000256" key="3">
    <source>
        <dbReference type="ARBA" id="ARBA00023163"/>
    </source>
</evidence>